<dbReference type="GO" id="GO:0000035">
    <property type="term" value="F:acyl binding"/>
    <property type="evidence" value="ECO:0007669"/>
    <property type="project" value="TreeGrafter"/>
</dbReference>
<dbReference type="FunFam" id="1.10.1200.10:FF:000003">
    <property type="entry name" value="Acyl carrier protein"/>
    <property type="match status" value="1"/>
</dbReference>
<keyword evidence="4" id="KW-0813">Transport</keyword>
<keyword evidence="8" id="KW-0276">Fatty acid metabolism</keyword>
<dbReference type="InterPro" id="IPR009081">
    <property type="entry name" value="PP-bd_ACP"/>
</dbReference>
<dbReference type="HAMAP" id="MF_01217">
    <property type="entry name" value="Acyl_carrier"/>
    <property type="match status" value="1"/>
</dbReference>
<evidence type="ECO:0000256" key="13">
    <source>
        <dbReference type="ARBA" id="ARBA00023160"/>
    </source>
</evidence>
<dbReference type="GO" id="GO:0000036">
    <property type="term" value="F:acyl carrier activity"/>
    <property type="evidence" value="ECO:0007669"/>
    <property type="project" value="TreeGrafter"/>
</dbReference>
<keyword evidence="5 14" id="KW-0596">Phosphopantetheine</keyword>
<dbReference type="SUPFAM" id="SSF47336">
    <property type="entry name" value="ACP-like"/>
    <property type="match status" value="1"/>
</dbReference>
<evidence type="ECO:0000256" key="9">
    <source>
        <dbReference type="ARBA" id="ARBA00022946"/>
    </source>
</evidence>
<keyword evidence="12" id="KW-0496">Mitochondrion</keyword>
<keyword evidence="6 14" id="KW-0444">Lipid biosynthesis</keyword>
<keyword evidence="11" id="KW-0443">Lipid metabolism</keyword>
<evidence type="ECO:0000313" key="17">
    <source>
        <dbReference type="Proteomes" id="UP000800041"/>
    </source>
</evidence>
<accession>A0A6G1GRT8</accession>
<organism evidence="16 17">
    <name type="scientific">Aulographum hederae CBS 113979</name>
    <dbReference type="NCBI Taxonomy" id="1176131"/>
    <lineage>
        <taxon>Eukaryota</taxon>
        <taxon>Fungi</taxon>
        <taxon>Dikarya</taxon>
        <taxon>Ascomycota</taxon>
        <taxon>Pezizomycotina</taxon>
        <taxon>Dothideomycetes</taxon>
        <taxon>Pleosporomycetidae</taxon>
        <taxon>Aulographales</taxon>
        <taxon>Aulographaceae</taxon>
    </lineage>
</organism>
<proteinExistence type="inferred from homology"/>
<dbReference type="AlphaFoldDB" id="A0A6G1GRT8"/>
<keyword evidence="7" id="KW-0597">Phosphoprotein</keyword>
<dbReference type="NCBIfam" id="TIGR00517">
    <property type="entry name" value="acyl_carrier"/>
    <property type="match status" value="1"/>
</dbReference>
<evidence type="ECO:0000313" key="16">
    <source>
        <dbReference type="EMBL" id="KAF1983524.1"/>
    </source>
</evidence>
<evidence type="ECO:0000256" key="14">
    <source>
        <dbReference type="RuleBase" id="RU000722"/>
    </source>
</evidence>
<evidence type="ECO:0000256" key="7">
    <source>
        <dbReference type="ARBA" id="ARBA00022553"/>
    </source>
</evidence>
<evidence type="ECO:0000256" key="11">
    <source>
        <dbReference type="ARBA" id="ARBA00023098"/>
    </source>
</evidence>
<evidence type="ECO:0000256" key="8">
    <source>
        <dbReference type="ARBA" id="ARBA00022832"/>
    </source>
</evidence>
<dbReference type="EMBL" id="ML977174">
    <property type="protein sequence ID" value="KAF1983524.1"/>
    <property type="molecule type" value="Genomic_DNA"/>
</dbReference>
<evidence type="ECO:0000256" key="5">
    <source>
        <dbReference type="ARBA" id="ARBA00022450"/>
    </source>
</evidence>
<comment type="function">
    <text evidence="14">Carrier of the growing fatty acid chain in fatty acid biosynthesis.</text>
</comment>
<comment type="subcellular location">
    <subcellularLocation>
        <location evidence="1">Mitochondrion</location>
    </subcellularLocation>
</comment>
<dbReference type="Pfam" id="PF00550">
    <property type="entry name" value="PP-binding"/>
    <property type="match status" value="1"/>
</dbReference>
<dbReference type="Proteomes" id="UP000800041">
    <property type="component" value="Unassembled WGS sequence"/>
</dbReference>
<keyword evidence="10" id="KW-0249">Electron transport</keyword>
<evidence type="ECO:0000256" key="12">
    <source>
        <dbReference type="ARBA" id="ARBA00023128"/>
    </source>
</evidence>
<gene>
    <name evidence="16" type="ORF">K402DRAFT_396543</name>
</gene>
<dbReference type="InterPro" id="IPR003231">
    <property type="entry name" value="ACP"/>
</dbReference>
<sequence>MLRTAVLNTAKAVARTSVRTPASIARPVFASNSLLRSQFTPAVASFQPIRCYSAHDGLSKDEIQGRILDLLSKFDKVQDATKLSPTSHFSNDLGLDSLDTVEVVMAIEEEFSIEIPDKEADAIHSVDHAVSYIASQPDAH</sequence>
<evidence type="ECO:0000256" key="6">
    <source>
        <dbReference type="ARBA" id="ARBA00022516"/>
    </source>
</evidence>
<evidence type="ECO:0000256" key="3">
    <source>
        <dbReference type="ARBA" id="ARBA00010930"/>
    </source>
</evidence>
<keyword evidence="17" id="KW-1185">Reference proteome</keyword>
<dbReference type="GO" id="GO:0099128">
    <property type="term" value="C:mitochondrial [2Fe-2S] assembly complex"/>
    <property type="evidence" value="ECO:0007669"/>
    <property type="project" value="UniProtKB-ARBA"/>
</dbReference>
<dbReference type="InterPro" id="IPR036736">
    <property type="entry name" value="ACP-like_sf"/>
</dbReference>
<reference evidence="16" key="1">
    <citation type="journal article" date="2020" name="Stud. Mycol.">
        <title>101 Dothideomycetes genomes: a test case for predicting lifestyles and emergence of pathogens.</title>
        <authorList>
            <person name="Haridas S."/>
            <person name="Albert R."/>
            <person name="Binder M."/>
            <person name="Bloem J."/>
            <person name="Labutti K."/>
            <person name="Salamov A."/>
            <person name="Andreopoulos B."/>
            <person name="Baker S."/>
            <person name="Barry K."/>
            <person name="Bills G."/>
            <person name="Bluhm B."/>
            <person name="Cannon C."/>
            <person name="Castanera R."/>
            <person name="Culley D."/>
            <person name="Daum C."/>
            <person name="Ezra D."/>
            <person name="Gonzalez J."/>
            <person name="Henrissat B."/>
            <person name="Kuo A."/>
            <person name="Liang C."/>
            <person name="Lipzen A."/>
            <person name="Lutzoni F."/>
            <person name="Magnuson J."/>
            <person name="Mondo S."/>
            <person name="Nolan M."/>
            <person name="Ohm R."/>
            <person name="Pangilinan J."/>
            <person name="Park H.-J."/>
            <person name="Ramirez L."/>
            <person name="Alfaro M."/>
            <person name="Sun H."/>
            <person name="Tritt A."/>
            <person name="Yoshinaga Y."/>
            <person name="Zwiers L.-H."/>
            <person name="Turgeon B."/>
            <person name="Goodwin S."/>
            <person name="Spatafora J."/>
            <person name="Crous P."/>
            <person name="Grigoriev I."/>
        </authorList>
    </citation>
    <scope>NUCLEOTIDE SEQUENCE</scope>
    <source>
        <strain evidence="16">CBS 113979</strain>
    </source>
</reference>
<dbReference type="OrthoDB" id="448946at2759"/>
<evidence type="ECO:0000256" key="2">
    <source>
        <dbReference type="ARBA" id="ARBA00005194"/>
    </source>
</evidence>
<keyword evidence="9" id="KW-0809">Transit peptide</keyword>
<dbReference type="PANTHER" id="PTHR20863:SF28">
    <property type="entry name" value="ACYL CARRIER PROTEIN, MITOCHONDRIAL"/>
    <property type="match status" value="1"/>
</dbReference>
<feature type="domain" description="Carrier" evidence="15">
    <location>
        <begin position="61"/>
        <end position="137"/>
    </location>
</feature>
<evidence type="ECO:0000256" key="4">
    <source>
        <dbReference type="ARBA" id="ARBA00022448"/>
    </source>
</evidence>
<name>A0A6G1GRT8_9PEZI</name>
<dbReference type="NCBIfam" id="NF002148">
    <property type="entry name" value="PRK00982.1-2"/>
    <property type="match status" value="1"/>
</dbReference>
<dbReference type="Gene3D" id="1.10.1200.10">
    <property type="entry name" value="ACP-like"/>
    <property type="match status" value="1"/>
</dbReference>
<protein>
    <recommendedName>
        <fullName evidence="14">Acyl carrier protein</fullName>
    </recommendedName>
</protein>
<comment type="pathway">
    <text evidence="2">Lipid metabolism; fatty acid biosynthesis.</text>
</comment>
<evidence type="ECO:0000256" key="1">
    <source>
        <dbReference type="ARBA" id="ARBA00004173"/>
    </source>
</evidence>
<dbReference type="PANTHER" id="PTHR20863">
    <property type="entry name" value="ACYL CARRIER PROTEIN"/>
    <property type="match status" value="1"/>
</dbReference>
<evidence type="ECO:0000256" key="10">
    <source>
        <dbReference type="ARBA" id="ARBA00022982"/>
    </source>
</evidence>
<evidence type="ECO:0000259" key="15">
    <source>
        <dbReference type="PROSITE" id="PS50075"/>
    </source>
</evidence>
<dbReference type="PROSITE" id="PS50075">
    <property type="entry name" value="CARRIER"/>
    <property type="match status" value="1"/>
</dbReference>
<dbReference type="InterPro" id="IPR006162">
    <property type="entry name" value="Ppantetheine_attach_site"/>
</dbReference>
<keyword evidence="13 14" id="KW-0275">Fatty acid biosynthesis</keyword>
<dbReference type="PROSITE" id="PS00012">
    <property type="entry name" value="PHOSPHOPANTETHEINE"/>
    <property type="match status" value="1"/>
</dbReference>
<comment type="similarity">
    <text evidence="3">Belongs to the acyl carrier protein (ACP) family.</text>
</comment>